<feature type="compositionally biased region" description="Low complexity" evidence="8">
    <location>
        <begin position="618"/>
        <end position="669"/>
    </location>
</feature>
<dbReference type="GO" id="GO:0043130">
    <property type="term" value="F:ubiquitin binding"/>
    <property type="evidence" value="ECO:0007669"/>
    <property type="project" value="TreeGrafter"/>
</dbReference>
<dbReference type="SUPFAM" id="SSF54236">
    <property type="entry name" value="Ubiquitin-like"/>
    <property type="match status" value="1"/>
</dbReference>
<dbReference type="AlphaFoldDB" id="A0A2C5XHR0"/>
<organism evidence="10 11">
    <name type="scientific">Ceratocystis fimbriata CBS 114723</name>
    <dbReference type="NCBI Taxonomy" id="1035309"/>
    <lineage>
        <taxon>Eukaryota</taxon>
        <taxon>Fungi</taxon>
        <taxon>Dikarya</taxon>
        <taxon>Ascomycota</taxon>
        <taxon>Pezizomycotina</taxon>
        <taxon>Sordariomycetes</taxon>
        <taxon>Hypocreomycetidae</taxon>
        <taxon>Microascales</taxon>
        <taxon>Ceratocystidaceae</taxon>
        <taxon>Ceratocystis</taxon>
    </lineage>
</organism>
<keyword evidence="6" id="KW-0653">Protein transport</keyword>
<dbReference type="PROSITE" id="PS50249">
    <property type="entry name" value="MPN"/>
    <property type="match status" value="1"/>
</dbReference>
<dbReference type="STRING" id="1035309.A0A2C5XHR0"/>
<dbReference type="GO" id="GO:0015031">
    <property type="term" value="P:protein transport"/>
    <property type="evidence" value="ECO:0007669"/>
    <property type="project" value="UniProtKB-KW"/>
</dbReference>
<reference evidence="10 11" key="1">
    <citation type="journal article" date="2013" name="Fungal Biol.">
        <title>Analysis of microsatellite markers in the genome of the plant pathogen Ceratocystis fimbriata.</title>
        <authorList>
            <person name="Simpson M.C."/>
            <person name="Wilken P.M."/>
            <person name="Coetzee M.P."/>
            <person name="Wingfield M.J."/>
            <person name="Wingfield B.D."/>
        </authorList>
    </citation>
    <scope>NUCLEOTIDE SEQUENCE [LARGE SCALE GENOMIC DNA]</scope>
    <source>
        <strain evidence="10 11">CBS 114723</strain>
    </source>
</reference>
<dbReference type="GO" id="GO:0031965">
    <property type="term" value="C:nuclear membrane"/>
    <property type="evidence" value="ECO:0007669"/>
    <property type="project" value="UniProtKB-SubCell"/>
</dbReference>
<evidence type="ECO:0000259" key="9">
    <source>
        <dbReference type="PROSITE" id="PS50249"/>
    </source>
</evidence>
<keyword evidence="11" id="KW-1185">Reference proteome</keyword>
<dbReference type="GO" id="GO:0051028">
    <property type="term" value="P:mRNA transport"/>
    <property type="evidence" value="ECO:0007669"/>
    <property type="project" value="UniProtKB-KW"/>
</dbReference>
<comment type="caution">
    <text evidence="10">The sequence shown here is derived from an EMBL/GenBank/DDBJ whole genome shotgun (WGS) entry which is preliminary data.</text>
</comment>
<evidence type="ECO:0000256" key="4">
    <source>
        <dbReference type="ARBA" id="ARBA00019709"/>
    </source>
</evidence>
<dbReference type="EMBL" id="APWK03000007">
    <property type="protein sequence ID" value="PHH55847.1"/>
    <property type="molecule type" value="Genomic_DNA"/>
</dbReference>
<dbReference type="InterPro" id="IPR016563">
    <property type="entry name" value="Npl4"/>
</dbReference>
<dbReference type="InterPro" id="IPR037518">
    <property type="entry name" value="MPN"/>
</dbReference>
<evidence type="ECO:0000313" key="11">
    <source>
        <dbReference type="Proteomes" id="UP000222788"/>
    </source>
</evidence>
<dbReference type="PANTHER" id="PTHR12710:SF0">
    <property type="entry name" value="NUCLEAR PROTEIN LOCALIZATION PROTEIN 4 HOMOLOG"/>
    <property type="match status" value="1"/>
</dbReference>
<dbReference type="InterPro" id="IPR007717">
    <property type="entry name" value="NPL4_C"/>
</dbReference>
<evidence type="ECO:0000256" key="6">
    <source>
        <dbReference type="ARBA" id="ARBA00023010"/>
    </source>
</evidence>
<sequence>MLLRVRGPDGMIRVNVEPEATFGDFGGLLVPQLPDTVDPYTIALSNSPTGTDSKLLEELSTISISRVGMKHGDLIFISYKHKGAASAPSSDNLANSADSGSVTARLNGKAIVQETPSAQETIAMVEGAARPWELIKQSPLDDKLDKLPGTIPRSRNSMCKHGPKGMCDYCTPLEPFNPTYLSENGIKYPSFHAHLRKINAATNKPESGTSFIPPLSEPFYRVAPNCSGGHPKWPIGICSKCQPSAIILQPQNFRMVDHVEFASPSIINTFIDAWRRTGLQRIGILYGRYAEYAKVPLGIKAVVEAVYEIPQVDEVDGLTTNDWTNESNVDNVAKMCGLEKVGVIWTDLLDAGKGDGSVVCKRHAESYFLSSQEICFASRLQAKHPRVTKWSRQGVFGSNFVTCVISGNENGEIEISSYQMSNSAVEMVRANIIEPSTEPAVMFVQEEEEEETAIRSRYIPEVFYRKINEYGANVQENAKPSFPVEYLFVTLTHGFPEAPKPVFLSSGFPVENRSHVGISQDHTDLAKALKITHASAKPVDVQDVSDFHLLCFIKDLDILSEDELSTLCKAAVGHNQSVMYDASATSGWRTLQAILQSTGERIPKRQRASSAHRHDRPYYSQSSSRPSDLASSSSSSDAPTPLSSHSSSTTSASASHDSLAPSSSLFAAPEDQQPLAKRFAAVRLNNENRPRRSNPPRPE</sequence>
<dbReference type="Gene3D" id="3.10.20.90">
    <property type="entry name" value="Phosphatidylinositol 3-kinase Catalytic Subunit, Chain A, domain 1"/>
    <property type="match status" value="1"/>
</dbReference>
<name>A0A2C5XHR0_9PEZI</name>
<evidence type="ECO:0000256" key="1">
    <source>
        <dbReference type="ARBA" id="ARBA00004335"/>
    </source>
</evidence>
<evidence type="ECO:0000256" key="7">
    <source>
        <dbReference type="ARBA" id="ARBA00024703"/>
    </source>
</evidence>
<accession>A0A2C5XHR0</accession>
<keyword evidence="6" id="KW-0811">Translocation</keyword>
<keyword evidence="5" id="KW-0813">Transport</keyword>
<dbReference type="GO" id="GO:0048471">
    <property type="term" value="C:perinuclear region of cytoplasm"/>
    <property type="evidence" value="ECO:0007669"/>
    <property type="project" value="UniProtKB-SubCell"/>
</dbReference>
<comment type="function">
    <text evidence="7">Involved in the import of nuclear-targeted proteins into the nucleus and the export of poly(A) RNA out of the nucleus. Has a role in the endoplasmic reticulum-associated degradation (ERAD) pathway.</text>
</comment>
<proteinExistence type="inferred from homology"/>
<evidence type="ECO:0000256" key="2">
    <source>
        <dbReference type="ARBA" id="ARBA00004556"/>
    </source>
</evidence>
<feature type="domain" description="MPN" evidence="9">
    <location>
        <begin position="259"/>
        <end position="396"/>
    </location>
</feature>
<dbReference type="Gene3D" id="3.40.140.10">
    <property type="entry name" value="Cytidine Deaminase, domain 2"/>
    <property type="match status" value="1"/>
</dbReference>
<dbReference type="CDD" id="cd08061">
    <property type="entry name" value="MPN_NPL4"/>
    <property type="match status" value="1"/>
</dbReference>
<evidence type="ECO:0000256" key="5">
    <source>
        <dbReference type="ARBA" id="ARBA00022816"/>
    </source>
</evidence>
<dbReference type="GO" id="GO:0031625">
    <property type="term" value="F:ubiquitin protein ligase binding"/>
    <property type="evidence" value="ECO:0007669"/>
    <property type="project" value="TreeGrafter"/>
</dbReference>
<dbReference type="InterPro" id="IPR029071">
    <property type="entry name" value="Ubiquitin-like_domsf"/>
</dbReference>
<reference evidence="10 11" key="2">
    <citation type="journal article" date="2013" name="IMA Fungus">
        <title>IMA Genome-F 1: Ceratocystis fimbriata: Draft nuclear genome sequence for the plant pathogen, Ceratocystis fimbriata.</title>
        <authorList>
            <person name="Wilken P.M."/>
            <person name="Steenkamp E.T."/>
            <person name="Wingfield M.J."/>
            <person name="de Beer Z.W."/>
            <person name="Wingfield B.D."/>
        </authorList>
    </citation>
    <scope>NUCLEOTIDE SEQUENCE [LARGE SCALE GENOMIC DNA]</scope>
    <source>
        <strain evidence="10 11">CBS 114723</strain>
    </source>
</reference>
<keyword evidence="5" id="KW-0509">mRNA transport</keyword>
<dbReference type="GO" id="GO:0006511">
    <property type="term" value="P:ubiquitin-dependent protein catabolic process"/>
    <property type="evidence" value="ECO:0007669"/>
    <property type="project" value="InterPro"/>
</dbReference>
<evidence type="ECO:0000256" key="3">
    <source>
        <dbReference type="ARBA" id="ARBA00011025"/>
    </source>
</evidence>
<evidence type="ECO:0000256" key="8">
    <source>
        <dbReference type="SAM" id="MobiDB-lite"/>
    </source>
</evidence>
<dbReference type="Proteomes" id="UP000222788">
    <property type="component" value="Unassembled WGS sequence"/>
</dbReference>
<protein>
    <recommendedName>
        <fullName evidence="4">Nuclear protein localization protein 4</fullName>
    </recommendedName>
</protein>
<feature type="region of interest" description="Disordered" evidence="8">
    <location>
        <begin position="597"/>
        <end position="699"/>
    </location>
</feature>
<comment type="subcellular location">
    <subcellularLocation>
        <location evidence="2">Cytoplasm</location>
        <location evidence="2">Perinuclear region</location>
    </subcellularLocation>
    <subcellularLocation>
        <location evidence="1">Nucleus membrane</location>
        <topology evidence="1">Peripheral membrane protein</topology>
        <orientation evidence="1">Cytoplasmic side</orientation>
    </subcellularLocation>
</comment>
<feature type="compositionally biased region" description="Basic residues" evidence="8">
    <location>
        <begin position="604"/>
        <end position="615"/>
    </location>
</feature>
<dbReference type="Pfam" id="PF05020">
    <property type="entry name" value="zf-NPL4"/>
    <property type="match status" value="1"/>
</dbReference>
<dbReference type="PANTHER" id="PTHR12710">
    <property type="entry name" value="NUCLEAR PROTEIN LOCALIZATION 4"/>
    <property type="match status" value="1"/>
</dbReference>
<gene>
    <name evidence="10" type="primary">npl4</name>
    <name evidence="10" type="ORF">CFIMG_002617RA</name>
</gene>
<dbReference type="OrthoDB" id="10251089at2759"/>
<evidence type="ECO:0000313" key="10">
    <source>
        <dbReference type="EMBL" id="PHH55847.1"/>
    </source>
</evidence>
<comment type="similarity">
    <text evidence="3">Belongs to the NPL4 family.</text>
</comment>
<dbReference type="InterPro" id="IPR007716">
    <property type="entry name" value="NPL4_Zn-bd_put"/>
</dbReference>
<dbReference type="PIRSF" id="PIRSF010052">
    <property type="entry name" value="Polyub_prc_Npl4"/>
    <property type="match status" value="1"/>
</dbReference>
<dbReference type="Pfam" id="PF05021">
    <property type="entry name" value="NPL4"/>
    <property type="match status" value="1"/>
</dbReference>